<dbReference type="OrthoDB" id="333128at2759"/>
<dbReference type="Proteomes" id="UP000195012">
    <property type="component" value="Unassembled WGS sequence"/>
</dbReference>
<dbReference type="AlphaFoldDB" id="A0A1Y3DTB5"/>
<feature type="region of interest" description="Disordered" evidence="1">
    <location>
        <begin position="679"/>
        <end position="704"/>
    </location>
</feature>
<evidence type="ECO:0000256" key="1">
    <source>
        <dbReference type="SAM" id="MobiDB-lite"/>
    </source>
</evidence>
<proteinExistence type="predicted"/>
<dbReference type="VEuPathDB" id="PlasmoDB:PKNH_0713300"/>
<dbReference type="VEuPathDB" id="PlasmoDB:PKA1H_070018400"/>
<dbReference type="EMBL" id="NETL01000020">
    <property type="protein sequence ID" value="OTN67399.1"/>
    <property type="molecule type" value="Genomic_DNA"/>
</dbReference>
<comment type="caution">
    <text evidence="2">The sequence shown here is derived from an EMBL/GenBank/DDBJ whole genome shotgun (WGS) entry which is preliminary data.</text>
</comment>
<gene>
    <name evidence="2" type="ORF">PKNOH_S06415000</name>
</gene>
<dbReference type="VEuPathDB" id="PlasmoDB:PKNOH_S06415000"/>
<reference evidence="2 3" key="1">
    <citation type="submission" date="2017-05" db="EMBL/GenBank/DDBJ databases">
        <title>PacBio assembly of a Plasmodium knowlesi genome sequence with Hi-C correction and manual annotation of the SICAvar gene family.</title>
        <authorList>
            <person name="Lapp S.A."/>
            <person name="Geraldo J.A."/>
            <person name="Chien J.-T."/>
            <person name="Ay F."/>
            <person name="Pakala S.B."/>
            <person name="Batugedara G."/>
            <person name="Humphrey J.C."/>
            <person name="Debarry J.D."/>
            <person name="Le Roch K.G."/>
            <person name="Galinski M.R."/>
            <person name="Kissinger J.C."/>
        </authorList>
    </citation>
    <scope>NUCLEOTIDE SEQUENCE [LARGE SCALE GENOMIC DNA]</scope>
    <source>
        <strain evidence="3">Malayan Strain Pk1 (A+)</strain>
    </source>
</reference>
<evidence type="ECO:0000313" key="2">
    <source>
        <dbReference type="EMBL" id="OTN67399.1"/>
    </source>
</evidence>
<dbReference type="eggNOG" id="ENOG502SSKR">
    <property type="taxonomic scope" value="Eukaryota"/>
</dbReference>
<dbReference type="OMA" id="SNEGPYD"/>
<sequence length="742" mass="83586">MTTSTCRALLRIIKKEPHVPPIYVIRRRSVSHDTLAGIPWMSHSRITKTIERVSNEGPYDRITWERLSERANKISNTFDTKEMGRILHAYSKVNYRDVKIILKFSEKIKKGDIHKMDMLSCAHICHSLNALNYFDKKLFEIILLQFMKLPPRHNTNSFPLIVTLNAFSKHCNDYSFREMTLKLLIFVLNTFSMCKTSFSPQGLAMLLNCFSQVTKPTPHFLQVANVKLDRINIQGDLKADQMDYTRGDHRGDVVTLVHGSAGEDQQEVINNGSSTLEGKSTATVKTSPSLSTLTHTRNYPNQREESDIEGDMHNCAYHQSVLDEMDDEMFIREGGFLRWEGNSTNTKCSNEGGEVIQESNNNVVGIKCSGRKILQGSPNEARAVTGERSKQTEELKNMFLAVLLEITKEVHKMNTQSLSLIINACCRIWFDVPKEFLKIIFEETIKKIKLATIRHLSLIINGFIKLGVPEPVYLSTVFSEIEKKVHSCDEQQLSFILSGMVKLGWGSGASTYTTGGASPSAARNVAPNLVGGAGQTSTRKQLLDSINAKFILMARRMNISTLCNILYSYTKLGIDHEDVYQMFQIYFTKQIDQANLHHLALASYIVSKRKIKNDTTCMILNRSESLLKKMENLLDMGTTKCLLILVNSFSELGIYSHVFHSHLRLLFRALGGEAQHGDGGVNRCGSGDDEAEGQVPKWSDSLTHSTDPPLNMHLINNKKVYLSRKAISLYAGTHHLLGKTVD</sequence>
<organism evidence="2 3">
    <name type="scientific">Plasmodium knowlesi</name>
    <dbReference type="NCBI Taxonomy" id="5850"/>
    <lineage>
        <taxon>Eukaryota</taxon>
        <taxon>Sar</taxon>
        <taxon>Alveolata</taxon>
        <taxon>Apicomplexa</taxon>
        <taxon>Aconoidasida</taxon>
        <taxon>Haemosporida</taxon>
        <taxon>Plasmodiidae</taxon>
        <taxon>Plasmodium</taxon>
        <taxon>Plasmodium (Plasmodium)</taxon>
    </lineage>
</organism>
<accession>A0A1Y3DTB5</accession>
<name>A0A1Y3DTB5_PLAKN</name>
<feature type="region of interest" description="Disordered" evidence="1">
    <location>
        <begin position="273"/>
        <end position="296"/>
    </location>
</feature>
<evidence type="ECO:0000313" key="3">
    <source>
        <dbReference type="Proteomes" id="UP000195012"/>
    </source>
</evidence>
<protein>
    <submittedName>
        <fullName evidence="2">Uncharacterized protein</fullName>
    </submittedName>
</protein>